<dbReference type="EMBL" id="JAOVZO020000003">
    <property type="protein sequence ID" value="MDC8011650.1"/>
    <property type="molecule type" value="Genomic_DNA"/>
</dbReference>
<accession>A0A9X3YI60</accession>
<keyword evidence="1" id="KW-1133">Transmembrane helix</keyword>
<name>A0A9X3YI60_9GAMM</name>
<feature type="transmembrane region" description="Helical" evidence="1">
    <location>
        <begin position="21"/>
        <end position="40"/>
    </location>
</feature>
<protein>
    <submittedName>
        <fullName evidence="2">Uncharacterized protein</fullName>
    </submittedName>
</protein>
<sequence length="70" mass="7952">MRKTGRVAGMALPSLLSVVDLAQPLAALIGPVLWFFSPAFRERTRRRRAERGRRERIGDVMSWCVAWIVA</sequence>
<keyword evidence="1" id="KW-0472">Membrane</keyword>
<organism evidence="2 3">
    <name type="scientific">Tahibacter soli</name>
    <dbReference type="NCBI Taxonomy" id="2983605"/>
    <lineage>
        <taxon>Bacteria</taxon>
        <taxon>Pseudomonadati</taxon>
        <taxon>Pseudomonadota</taxon>
        <taxon>Gammaproteobacteria</taxon>
        <taxon>Lysobacterales</taxon>
        <taxon>Rhodanobacteraceae</taxon>
        <taxon>Tahibacter</taxon>
    </lineage>
</organism>
<reference evidence="2" key="1">
    <citation type="submission" date="2023-02" db="EMBL/GenBank/DDBJ databases">
        <title>Tahibacter soli sp. nov. isolated from soil.</title>
        <authorList>
            <person name="Baek J.H."/>
            <person name="Lee J.K."/>
            <person name="Choi D.G."/>
            <person name="Jeon C.O."/>
        </authorList>
    </citation>
    <scope>NUCLEOTIDE SEQUENCE</scope>
    <source>
        <strain evidence="2">BL</strain>
    </source>
</reference>
<dbReference type="AlphaFoldDB" id="A0A9X3YI60"/>
<keyword evidence="3" id="KW-1185">Reference proteome</keyword>
<comment type="caution">
    <text evidence="2">The sequence shown here is derived from an EMBL/GenBank/DDBJ whole genome shotgun (WGS) entry which is preliminary data.</text>
</comment>
<gene>
    <name evidence="2" type="ORF">OD750_003730</name>
</gene>
<evidence type="ECO:0000256" key="1">
    <source>
        <dbReference type="SAM" id="Phobius"/>
    </source>
</evidence>
<proteinExistence type="predicted"/>
<dbReference type="RefSeq" id="WP_263542866.1">
    <property type="nucleotide sequence ID" value="NZ_JAOVZO020000003.1"/>
</dbReference>
<dbReference type="Proteomes" id="UP001139971">
    <property type="component" value="Unassembled WGS sequence"/>
</dbReference>
<keyword evidence="1" id="KW-0812">Transmembrane</keyword>
<evidence type="ECO:0000313" key="3">
    <source>
        <dbReference type="Proteomes" id="UP001139971"/>
    </source>
</evidence>
<evidence type="ECO:0000313" key="2">
    <source>
        <dbReference type="EMBL" id="MDC8011650.1"/>
    </source>
</evidence>